<sequence>MIQATRMFRLVQKAPGSGDRAPVSGQTLTGNSLAGLSLNIRIPVLAGVHPSNPILSAIPSPVVTSGGNVTLQCESQEPNNTFVLMKDGKKLSSQVPSQNMSSRLFGAVFTVGPVTANQRWRFTCYGYYGSTPQLWSVPSNHLELLVSGTIHKPNIWAEPGLVIPSGSPVTIWCEATLGTQIYVIYKEGNRDPWGQQIQMAPNKAKLIIPYLTRLQAGSYHCYSYNSAGWSERSDTLELVMTGVYRKPTLSIQQDPVVNLREPVTLSCSSNMNYDRFILTKDGQKFSSSQSSRDIHTGMFLTVFQVHLVTSRQRWIFRCFGYYTSNPQVWSEASDPLELLVSGNLTKPTLWAEPGSLIALGNAVTVLCEGTKETQIYFLYKEGSPAPFGSQTPKHPGNKALFSIASMQRRHAGKYRCYSYGSAGWSQHSDPLELVVTGVHDGKPTLSALPRPVVTSGGNVSLQCNSSKGYDGFTLTGADLKFPRSQKAQFTNNGQFQALFPMISLTYSMNGPFRCYGYYTNTSYVWSEASNPLEIHVSGLSRKPDLVTQQGTVLAPGENLTLKCFSETNYDRFALYKEGEHDLTQVSACQSQDQHFHANFTVGSGNYFIGGRYRCLGAHSNSSEWSAPSDPLDILITGPVDTFFLFKEGEAHPYMQQSSQSQDPQHEAKFSMSAVTSALGGSYICFGSKRESPFLLSHSSVPVDIIVSGPASHQKAVVGVSVVLFLLLFLLILFLLLRCRHQTKDRKGAPTRLLPSRKKSCVRRRGPGRDMPEVTASRGGEISGTLSPLYVPLSPTPSLSLFGMEQGSGEVRWAGIVVRGRPARSVMTDAAVKIKQPADRVELDVLSPCEEDPSKDLYAQVKPSRRRRAEMTSSPLQPKKSQASHERKTKGVKAVDEQVGPDFSSPPCSQCPRSIFYIFTLQAARSDGLDDVTYAQLCIMTPKQGQVDLPSSRKKRPT</sequence>
<evidence type="ECO:0000313" key="14">
    <source>
        <dbReference type="Proteomes" id="UP001108280"/>
    </source>
</evidence>
<dbReference type="InterPro" id="IPR007110">
    <property type="entry name" value="Ig-like_dom"/>
</dbReference>
<keyword evidence="4" id="KW-0732">Signal</keyword>
<dbReference type="InterPro" id="IPR003598">
    <property type="entry name" value="Ig_sub2"/>
</dbReference>
<evidence type="ECO:0000256" key="9">
    <source>
        <dbReference type="ARBA" id="ARBA00023180"/>
    </source>
</evidence>
<evidence type="ECO:0000256" key="4">
    <source>
        <dbReference type="ARBA" id="ARBA00022729"/>
    </source>
</evidence>
<dbReference type="RefSeq" id="XP_035305058.1">
    <property type="nucleotide sequence ID" value="XM_035449167.1"/>
</dbReference>
<protein>
    <submittedName>
        <fullName evidence="15">Leukocyte immunoglobulin-like receptor subfamily B member 3 isoform X2</fullName>
    </submittedName>
</protein>
<dbReference type="InterPro" id="IPR013783">
    <property type="entry name" value="Ig-like_fold"/>
</dbReference>
<dbReference type="Proteomes" id="UP001108280">
    <property type="component" value="Chromosome 9"/>
</dbReference>
<feature type="region of interest" description="Disordered" evidence="11">
    <location>
        <begin position="746"/>
        <end position="779"/>
    </location>
</feature>
<dbReference type="AlphaFoldDB" id="A0A9J7H9C3"/>
<evidence type="ECO:0000256" key="5">
    <source>
        <dbReference type="ARBA" id="ARBA00022737"/>
    </source>
</evidence>
<evidence type="ECO:0000313" key="15">
    <source>
        <dbReference type="RefSeq" id="XP_035305058.1"/>
    </source>
</evidence>
<keyword evidence="8" id="KW-1015">Disulfide bond</keyword>
<keyword evidence="9" id="KW-0325">Glycoprotein</keyword>
<proteinExistence type="predicted"/>
<dbReference type="PANTHER" id="PTHR11738">
    <property type="entry name" value="MHC CLASS I NK CELL RECEPTOR"/>
    <property type="match status" value="1"/>
</dbReference>
<name>A0A9J7H9C3_CRIGR</name>
<dbReference type="FunFam" id="2.60.40.10:FF:000049">
    <property type="entry name" value="Leukocyte immunoglobulin-like receptor subfamily B member 1"/>
    <property type="match status" value="6"/>
</dbReference>
<dbReference type="GO" id="GO:0019221">
    <property type="term" value="P:cytokine-mediated signaling pathway"/>
    <property type="evidence" value="ECO:0007669"/>
    <property type="project" value="TreeGrafter"/>
</dbReference>
<feature type="region of interest" description="Disordered" evidence="11">
    <location>
        <begin position="853"/>
        <end position="905"/>
    </location>
</feature>
<reference evidence="15" key="3">
    <citation type="submission" date="2025-08" db="UniProtKB">
        <authorList>
            <consortium name="RefSeq"/>
        </authorList>
    </citation>
    <scope>IDENTIFICATION</scope>
    <source>
        <strain evidence="15">17A/GY</strain>
        <tissue evidence="15">Liver</tissue>
    </source>
</reference>
<dbReference type="PROSITE" id="PS50835">
    <property type="entry name" value="IG_LIKE"/>
    <property type="match status" value="1"/>
</dbReference>
<keyword evidence="6 12" id="KW-1133">Transmembrane helix</keyword>
<dbReference type="CDD" id="cd16843">
    <property type="entry name" value="IgC2_D1_D2_LILR_KIR_like"/>
    <property type="match status" value="1"/>
</dbReference>
<gene>
    <name evidence="15" type="primary">LOC100750515</name>
</gene>
<evidence type="ECO:0000256" key="8">
    <source>
        <dbReference type="ARBA" id="ARBA00023157"/>
    </source>
</evidence>
<evidence type="ECO:0000256" key="7">
    <source>
        <dbReference type="ARBA" id="ARBA00023136"/>
    </source>
</evidence>
<evidence type="ECO:0000256" key="10">
    <source>
        <dbReference type="ARBA" id="ARBA00023319"/>
    </source>
</evidence>
<feature type="domain" description="Ig-like" evidence="13">
    <location>
        <begin position="153"/>
        <end position="237"/>
    </location>
</feature>
<evidence type="ECO:0000256" key="6">
    <source>
        <dbReference type="ARBA" id="ARBA00022989"/>
    </source>
</evidence>
<feature type="compositionally biased region" description="Polar residues" evidence="11">
    <location>
        <begin position="870"/>
        <end position="880"/>
    </location>
</feature>
<accession>A0A9J7H9C3</accession>
<dbReference type="InterPro" id="IPR050412">
    <property type="entry name" value="Ig-like_Receptors_ImmuneReg"/>
</dbReference>
<dbReference type="Gene3D" id="2.60.40.10">
    <property type="entry name" value="Immunoglobulins"/>
    <property type="match status" value="7"/>
</dbReference>
<keyword evidence="3 12" id="KW-0812">Transmembrane</keyword>
<dbReference type="SMART" id="SM00408">
    <property type="entry name" value="IGc2"/>
    <property type="match status" value="3"/>
</dbReference>
<keyword evidence="5" id="KW-0677">Repeat</keyword>
<keyword evidence="10" id="KW-0393">Immunoglobulin domain</keyword>
<dbReference type="GO" id="GO:0032396">
    <property type="term" value="F:inhibitory MHC class I receptor activity"/>
    <property type="evidence" value="ECO:0007669"/>
    <property type="project" value="TreeGrafter"/>
</dbReference>
<evidence type="ECO:0000256" key="1">
    <source>
        <dbReference type="ARBA" id="ARBA00004162"/>
    </source>
</evidence>
<keyword evidence="14" id="KW-1185">Reference proteome</keyword>
<feature type="compositionally biased region" description="Basic residues" evidence="11">
    <location>
        <begin position="754"/>
        <end position="765"/>
    </location>
</feature>
<dbReference type="SMART" id="SM00409">
    <property type="entry name" value="IG"/>
    <property type="match status" value="6"/>
</dbReference>
<comment type="subcellular location">
    <subcellularLocation>
        <location evidence="1">Cell membrane</location>
        <topology evidence="1">Single-pass membrane protein</topology>
    </subcellularLocation>
</comment>
<reference evidence="14" key="1">
    <citation type="journal article" date="2018" name="Biotechnol. Bioeng.">
        <title>A reference genome of the Chinese hamster based on a hybrid assembly strategy.</title>
        <authorList>
            <person name="Rupp O."/>
            <person name="MacDonald M.L."/>
            <person name="Li S."/>
            <person name="Dhiman H."/>
            <person name="Polson S."/>
            <person name="Griep S."/>
            <person name="Heffner K."/>
            <person name="Hernandez I."/>
            <person name="Brinkrolf K."/>
            <person name="Jadhav V."/>
            <person name="Samoudi M."/>
            <person name="Hao H."/>
            <person name="Kingham B."/>
            <person name="Goesmann A."/>
            <person name="Betenbaugh M.J."/>
            <person name="Lewis N.E."/>
            <person name="Borth N."/>
            <person name="Lee K.H."/>
        </authorList>
    </citation>
    <scope>NUCLEOTIDE SEQUENCE [LARGE SCALE GENOMIC DNA]</scope>
    <source>
        <strain evidence="14">17A/GY</strain>
    </source>
</reference>
<feature type="transmembrane region" description="Helical" evidence="12">
    <location>
        <begin position="715"/>
        <end position="736"/>
    </location>
</feature>
<dbReference type="InterPro" id="IPR036179">
    <property type="entry name" value="Ig-like_dom_sf"/>
</dbReference>
<keyword evidence="7 12" id="KW-0472">Membrane</keyword>
<dbReference type="GO" id="GO:0005886">
    <property type="term" value="C:plasma membrane"/>
    <property type="evidence" value="ECO:0007669"/>
    <property type="project" value="UniProtKB-SubCell"/>
</dbReference>
<dbReference type="InterPro" id="IPR003599">
    <property type="entry name" value="Ig_sub"/>
</dbReference>
<dbReference type="PANTHER" id="PTHR11738:SF179">
    <property type="entry name" value="LEUKOCYTE IMMUNOGLOBULIN-LIKE RECEPTOR SUBFAMILY A MEMBER 5"/>
    <property type="match status" value="1"/>
</dbReference>
<evidence type="ECO:0000256" key="12">
    <source>
        <dbReference type="SAM" id="Phobius"/>
    </source>
</evidence>
<evidence type="ECO:0000256" key="2">
    <source>
        <dbReference type="ARBA" id="ARBA00022475"/>
    </source>
</evidence>
<dbReference type="GO" id="GO:0002764">
    <property type="term" value="P:immune response-regulating signaling pathway"/>
    <property type="evidence" value="ECO:0007669"/>
    <property type="project" value="TreeGrafter"/>
</dbReference>
<dbReference type="FunFam" id="2.60.40.10:FF:000033">
    <property type="entry name" value="Killer cell immunoglobulin-like receptor"/>
    <property type="match status" value="1"/>
</dbReference>
<dbReference type="OrthoDB" id="9427497at2759"/>
<keyword evidence="2" id="KW-1003">Cell membrane</keyword>
<organism evidence="14 15">
    <name type="scientific">Cricetulus griseus</name>
    <name type="common">Chinese hamster</name>
    <name type="synonym">Cricetulus barabensis griseus</name>
    <dbReference type="NCBI Taxonomy" id="10029"/>
    <lineage>
        <taxon>Eukaryota</taxon>
        <taxon>Metazoa</taxon>
        <taxon>Chordata</taxon>
        <taxon>Craniata</taxon>
        <taxon>Vertebrata</taxon>
        <taxon>Euteleostomi</taxon>
        <taxon>Mammalia</taxon>
        <taxon>Eutheria</taxon>
        <taxon>Euarchontoglires</taxon>
        <taxon>Glires</taxon>
        <taxon>Rodentia</taxon>
        <taxon>Myomorpha</taxon>
        <taxon>Muroidea</taxon>
        <taxon>Cricetidae</taxon>
        <taxon>Cricetinae</taxon>
        <taxon>Cricetulus</taxon>
    </lineage>
</organism>
<dbReference type="KEGG" id="cge:100750515"/>
<dbReference type="SUPFAM" id="SSF48726">
    <property type="entry name" value="Immunoglobulin"/>
    <property type="match status" value="7"/>
</dbReference>
<dbReference type="GeneID" id="100750515"/>
<evidence type="ECO:0000259" key="13">
    <source>
        <dbReference type="PROSITE" id="PS50835"/>
    </source>
</evidence>
<evidence type="ECO:0000256" key="3">
    <source>
        <dbReference type="ARBA" id="ARBA00022692"/>
    </source>
</evidence>
<evidence type="ECO:0000256" key="11">
    <source>
        <dbReference type="SAM" id="MobiDB-lite"/>
    </source>
</evidence>
<dbReference type="Pfam" id="PF13895">
    <property type="entry name" value="Ig_2"/>
    <property type="match status" value="1"/>
</dbReference>
<reference evidence="14" key="2">
    <citation type="journal article" date="2020" name="Biotechnol. Bioeng.">
        <title>Chromosome-scale scaffolds for the Chinese hamster reference genome assembly to facilitate the study of the CHO epigenome.</title>
        <authorList>
            <person name="Hilliard W."/>
            <person name="MacDonald M."/>
            <person name="Lee K.H."/>
        </authorList>
    </citation>
    <scope>NUCLEOTIDE SEQUENCE [LARGE SCALE GENOMIC DNA]</scope>
    <source>
        <strain evidence="14">17A/GY</strain>
    </source>
</reference>